<keyword evidence="2" id="KW-1185">Reference proteome</keyword>
<dbReference type="Proteomes" id="UP000008561">
    <property type="component" value="Chromosome"/>
</dbReference>
<reference evidence="1 2" key="1">
    <citation type="submission" date="2007-10" db="EMBL/GenBank/DDBJ databases">
        <title>Complete sequence of Desulfococcus oleovorans Hxd3.</title>
        <authorList>
            <consortium name="US DOE Joint Genome Institute"/>
            <person name="Copeland A."/>
            <person name="Lucas S."/>
            <person name="Lapidus A."/>
            <person name="Barry K."/>
            <person name="Glavina del Rio T."/>
            <person name="Dalin E."/>
            <person name="Tice H."/>
            <person name="Pitluck S."/>
            <person name="Kiss H."/>
            <person name="Brettin T."/>
            <person name="Bruce D."/>
            <person name="Detter J.C."/>
            <person name="Han C."/>
            <person name="Schmutz J."/>
            <person name="Larimer F."/>
            <person name="Land M."/>
            <person name="Hauser L."/>
            <person name="Kyrpides N."/>
            <person name="Kim E."/>
            <person name="Wawrik B."/>
            <person name="Richardson P."/>
        </authorList>
    </citation>
    <scope>NUCLEOTIDE SEQUENCE [LARGE SCALE GENOMIC DNA]</scope>
    <source>
        <strain evidence="2">DSM 6200 / JCM 39069 / Hxd3</strain>
    </source>
</reference>
<protein>
    <recommendedName>
        <fullName evidence="3">HNH endonuclease</fullName>
    </recommendedName>
</protein>
<dbReference type="HOGENOM" id="CLU_775801_0_0_7"/>
<evidence type="ECO:0008006" key="3">
    <source>
        <dbReference type="Google" id="ProtNLM"/>
    </source>
</evidence>
<dbReference type="OrthoDB" id="9816185at2"/>
<dbReference type="RefSeq" id="WP_012176142.1">
    <property type="nucleotide sequence ID" value="NC_009943.1"/>
</dbReference>
<evidence type="ECO:0000313" key="1">
    <source>
        <dbReference type="EMBL" id="ABW68531.1"/>
    </source>
</evidence>
<dbReference type="Gene3D" id="1.10.30.50">
    <property type="match status" value="1"/>
</dbReference>
<dbReference type="STRING" id="96561.Dole_2728"/>
<gene>
    <name evidence="1" type="ordered locus">Dole_2728</name>
</gene>
<dbReference type="KEGG" id="dol:Dole_2728"/>
<dbReference type="AlphaFoldDB" id="A8ZXF2"/>
<accession>A8ZXF2</accession>
<sequence>MLFPYTYVSHQMEKMQEFIDFIFFEVWCQAPSGTPFSLDLFDGDADLKEVMSAFCYGDTHGGDFFYGHVERIYGYFATLTPEQVEQFRQWYQANNNIERVCANDPAVHIAHYVDIRAVHQGLCEQLAAFFKGLYSQQLLDLAALREKIGDIDDHYYNFMQSNIVGKCPFCGIGDIKGIHHTKRDAYDHYLPKALYPFNSINFRNLVPACHECNSTYKLSKDPTFTPKDPAGTIHRRKAFYPYANLDHNIEVTIDLGMPDVDHLTPGDIQLTFGPAELNEEIETWKDVYGIEERYKAKCCSESDGKYWLTQVLDEWQEEGRSPDDFMNTLTRLTAKKPFADANFLKKAFLEGCDRVGLFKAL</sequence>
<name>A8ZXF2_DESOH</name>
<dbReference type="eggNOG" id="COG1403">
    <property type="taxonomic scope" value="Bacteria"/>
</dbReference>
<evidence type="ECO:0000313" key="2">
    <source>
        <dbReference type="Proteomes" id="UP000008561"/>
    </source>
</evidence>
<proteinExistence type="predicted"/>
<dbReference type="EMBL" id="CP000859">
    <property type="protein sequence ID" value="ABW68531.1"/>
    <property type="molecule type" value="Genomic_DNA"/>
</dbReference>
<organism evidence="1 2">
    <name type="scientific">Desulfosudis oleivorans (strain DSM 6200 / JCM 39069 / Hxd3)</name>
    <name type="common">Desulfococcus oleovorans</name>
    <dbReference type="NCBI Taxonomy" id="96561"/>
    <lineage>
        <taxon>Bacteria</taxon>
        <taxon>Pseudomonadati</taxon>
        <taxon>Thermodesulfobacteriota</taxon>
        <taxon>Desulfobacteria</taxon>
        <taxon>Desulfobacterales</taxon>
        <taxon>Desulfosudaceae</taxon>
        <taxon>Desulfosudis</taxon>
    </lineage>
</organism>